<proteinExistence type="predicted"/>
<dbReference type="Proteomes" id="UP000236723">
    <property type="component" value="Unassembled WGS sequence"/>
</dbReference>
<feature type="domain" description="Tc1-like transposase DDE" evidence="1">
    <location>
        <begin position="6"/>
        <end position="49"/>
    </location>
</feature>
<organism evidence="2 3">
    <name type="scientific">Thermomonospora echinospora</name>
    <dbReference type="NCBI Taxonomy" id="1992"/>
    <lineage>
        <taxon>Bacteria</taxon>
        <taxon>Bacillati</taxon>
        <taxon>Actinomycetota</taxon>
        <taxon>Actinomycetes</taxon>
        <taxon>Streptosporangiales</taxon>
        <taxon>Thermomonosporaceae</taxon>
        <taxon>Thermomonospora</taxon>
    </lineage>
</organism>
<dbReference type="InterPro" id="IPR038717">
    <property type="entry name" value="Tc1-like_DDE_dom"/>
</dbReference>
<keyword evidence="2" id="KW-0255">Endonuclease</keyword>
<accession>A0A1H6ALU5</accession>
<evidence type="ECO:0000313" key="2">
    <source>
        <dbReference type="EMBL" id="SEG49689.1"/>
    </source>
</evidence>
<dbReference type="Pfam" id="PF13358">
    <property type="entry name" value="DDE_3"/>
    <property type="match status" value="1"/>
</dbReference>
<keyword evidence="3" id="KW-1185">Reference proteome</keyword>
<reference evidence="3" key="1">
    <citation type="submission" date="2016-10" db="EMBL/GenBank/DDBJ databases">
        <authorList>
            <person name="Varghese N."/>
            <person name="Submissions S."/>
        </authorList>
    </citation>
    <scope>NUCLEOTIDE SEQUENCE [LARGE SCALE GENOMIC DNA]</scope>
    <source>
        <strain evidence="3">DSM 43163</strain>
    </source>
</reference>
<protein>
    <submittedName>
        <fullName evidence="2">DDE superfamily endonuclease</fullName>
    </submittedName>
</protein>
<dbReference type="OrthoDB" id="341531at2"/>
<dbReference type="GO" id="GO:0004519">
    <property type="term" value="F:endonuclease activity"/>
    <property type="evidence" value="ECO:0007669"/>
    <property type="project" value="UniProtKB-KW"/>
</dbReference>
<evidence type="ECO:0000259" key="1">
    <source>
        <dbReference type="Pfam" id="PF13358"/>
    </source>
</evidence>
<sequence>MRRYLAARPWLTVHRLPAYAPDLNPAEGVWANLTTGLGNHRFDRLDDLKAAITARLRRLQHRPDLLTGFLAHTGLSLSPA</sequence>
<gene>
    <name evidence="2" type="ORF">SAMN04489712_105544</name>
</gene>
<evidence type="ECO:0000313" key="3">
    <source>
        <dbReference type="Proteomes" id="UP000236723"/>
    </source>
</evidence>
<keyword evidence="2" id="KW-0378">Hydrolase</keyword>
<keyword evidence="2" id="KW-0540">Nuclease</keyword>
<dbReference type="AlphaFoldDB" id="A0A1H6ALU5"/>
<dbReference type="InterPro" id="IPR036397">
    <property type="entry name" value="RNaseH_sf"/>
</dbReference>
<dbReference type="EMBL" id="FNVO01000005">
    <property type="protein sequence ID" value="SEG49689.1"/>
    <property type="molecule type" value="Genomic_DNA"/>
</dbReference>
<dbReference type="Gene3D" id="3.30.420.10">
    <property type="entry name" value="Ribonuclease H-like superfamily/Ribonuclease H"/>
    <property type="match status" value="1"/>
</dbReference>
<name>A0A1H6ALU5_9ACTN</name>
<dbReference type="GO" id="GO:0003676">
    <property type="term" value="F:nucleic acid binding"/>
    <property type="evidence" value="ECO:0007669"/>
    <property type="project" value="InterPro"/>
</dbReference>